<gene>
    <name evidence="1" type="ORF">B296_00037297</name>
</gene>
<comment type="caution">
    <text evidence="1">The sequence shown here is derived from an EMBL/GenBank/DDBJ whole genome shotgun (WGS) entry which is preliminary data.</text>
</comment>
<sequence>MASALQPCLGTWSLPLYSPAPQPLLQLTLSLHKSKGFMTPWKSHLCDTMVLPSLCPTIRCLAPVSLSSWSLDLPLRTIALLRVHLLSKRCFAFRACADSVLLSFLGSNVHLLGLVL</sequence>
<dbReference type="EMBL" id="AMZH03013441">
    <property type="protein sequence ID" value="RRT49263.1"/>
    <property type="molecule type" value="Genomic_DNA"/>
</dbReference>
<reference evidence="1 2" key="1">
    <citation type="journal article" date="2014" name="Agronomy (Basel)">
        <title>A Draft Genome Sequence for Ensete ventricosum, the Drought-Tolerant Tree Against Hunger.</title>
        <authorList>
            <person name="Harrison J."/>
            <person name="Moore K.A."/>
            <person name="Paszkiewicz K."/>
            <person name="Jones T."/>
            <person name="Grant M."/>
            <person name="Ambacheew D."/>
            <person name="Muzemil S."/>
            <person name="Studholme D.J."/>
        </authorList>
    </citation>
    <scope>NUCLEOTIDE SEQUENCE [LARGE SCALE GENOMIC DNA]</scope>
</reference>
<proteinExistence type="predicted"/>
<dbReference type="Proteomes" id="UP000287651">
    <property type="component" value="Unassembled WGS sequence"/>
</dbReference>
<protein>
    <submittedName>
        <fullName evidence="1">Uncharacterized protein</fullName>
    </submittedName>
</protein>
<name>A0A426YBZ4_ENSVE</name>
<evidence type="ECO:0000313" key="2">
    <source>
        <dbReference type="Proteomes" id="UP000287651"/>
    </source>
</evidence>
<accession>A0A426YBZ4</accession>
<dbReference type="AlphaFoldDB" id="A0A426YBZ4"/>
<organism evidence="1 2">
    <name type="scientific">Ensete ventricosum</name>
    <name type="common">Abyssinian banana</name>
    <name type="synonym">Musa ensete</name>
    <dbReference type="NCBI Taxonomy" id="4639"/>
    <lineage>
        <taxon>Eukaryota</taxon>
        <taxon>Viridiplantae</taxon>
        <taxon>Streptophyta</taxon>
        <taxon>Embryophyta</taxon>
        <taxon>Tracheophyta</taxon>
        <taxon>Spermatophyta</taxon>
        <taxon>Magnoliopsida</taxon>
        <taxon>Liliopsida</taxon>
        <taxon>Zingiberales</taxon>
        <taxon>Musaceae</taxon>
        <taxon>Ensete</taxon>
    </lineage>
</organism>
<evidence type="ECO:0000313" key="1">
    <source>
        <dbReference type="EMBL" id="RRT49263.1"/>
    </source>
</evidence>